<feature type="domain" description="MoaB/Mog" evidence="3">
    <location>
        <begin position="209"/>
        <end position="350"/>
    </location>
</feature>
<proteinExistence type="predicted"/>
<dbReference type="Gene3D" id="3.40.980.10">
    <property type="entry name" value="MoaB/Mog-like domain"/>
    <property type="match status" value="1"/>
</dbReference>
<dbReference type="AlphaFoldDB" id="A8MDY5"/>
<dbReference type="PROSITE" id="PS01079">
    <property type="entry name" value="MOCF_BIOSYNTHESIS_2"/>
    <property type="match status" value="1"/>
</dbReference>
<reference evidence="4 5" key="1">
    <citation type="submission" date="2007-10" db="EMBL/GenBank/DDBJ databases">
        <title>Complete sequence of Caldivirga maquilingensis IC-167.</title>
        <authorList>
            <consortium name="US DOE Joint Genome Institute"/>
            <person name="Copeland A."/>
            <person name="Lucas S."/>
            <person name="Lapidus A."/>
            <person name="Barry K."/>
            <person name="Glavina del Rio T."/>
            <person name="Dalin E."/>
            <person name="Tice H."/>
            <person name="Pitluck S."/>
            <person name="Saunders E."/>
            <person name="Brettin T."/>
            <person name="Bruce D."/>
            <person name="Detter J.C."/>
            <person name="Han C."/>
            <person name="Schmutz J."/>
            <person name="Larimer F."/>
            <person name="Land M."/>
            <person name="Hauser L."/>
            <person name="Kyrpides N."/>
            <person name="Ivanova N."/>
            <person name="Biddle J.F."/>
            <person name="Zhang Z."/>
            <person name="Fitz-Gibbon S.T."/>
            <person name="Lowe T.M."/>
            <person name="Saltikov C."/>
            <person name="House C.H."/>
            <person name="Richardson P."/>
        </authorList>
    </citation>
    <scope>NUCLEOTIDE SEQUENCE [LARGE SCALE GENOMIC DNA]</scope>
    <source>
        <strain evidence="5">ATCC 700844 / DSM 13496 / JCM 10307 / IC-167</strain>
    </source>
</reference>
<dbReference type="InterPro" id="IPR036688">
    <property type="entry name" value="MoeA_C_domain_IV_sf"/>
</dbReference>
<evidence type="ECO:0000256" key="1">
    <source>
        <dbReference type="ARBA" id="ARBA00005046"/>
    </source>
</evidence>
<dbReference type="SUPFAM" id="SSF53218">
    <property type="entry name" value="Molybdenum cofactor biosynthesis proteins"/>
    <property type="match status" value="1"/>
</dbReference>
<dbReference type="STRING" id="397948.Cmaq_1164"/>
<keyword evidence="2" id="KW-0501">Molybdenum cofactor biosynthesis</keyword>
<dbReference type="CDD" id="cd00887">
    <property type="entry name" value="MoeA"/>
    <property type="match status" value="1"/>
</dbReference>
<dbReference type="InterPro" id="IPR005110">
    <property type="entry name" value="MoeA_linker/N"/>
</dbReference>
<dbReference type="SUPFAM" id="SSF63882">
    <property type="entry name" value="MoeA N-terminal region -like"/>
    <property type="match status" value="1"/>
</dbReference>
<evidence type="ECO:0000313" key="4">
    <source>
        <dbReference type="EMBL" id="ABW01991.1"/>
    </source>
</evidence>
<dbReference type="InterPro" id="IPR036425">
    <property type="entry name" value="MoaB/Mog-like_dom_sf"/>
</dbReference>
<dbReference type="UniPathway" id="UPA00344"/>
<dbReference type="Pfam" id="PF00994">
    <property type="entry name" value="MoCF_biosynth"/>
    <property type="match status" value="1"/>
</dbReference>
<dbReference type="SMART" id="SM00852">
    <property type="entry name" value="MoCF_biosynth"/>
    <property type="match status" value="1"/>
</dbReference>
<dbReference type="PANTHER" id="PTHR10192:SF19">
    <property type="entry name" value="MOLYBDOPTERIN BIOSYNTHESIS PROTEIN MJ0666-RELATED"/>
    <property type="match status" value="1"/>
</dbReference>
<accession>A8MDY5</accession>
<organism evidence="4 5">
    <name type="scientific">Caldivirga maquilingensis (strain ATCC 700844 / DSM 13496 / JCM 10307 / IC-167)</name>
    <dbReference type="NCBI Taxonomy" id="397948"/>
    <lineage>
        <taxon>Archaea</taxon>
        <taxon>Thermoproteota</taxon>
        <taxon>Thermoprotei</taxon>
        <taxon>Thermoproteales</taxon>
        <taxon>Thermoproteaceae</taxon>
        <taxon>Caldivirga</taxon>
    </lineage>
</organism>
<dbReference type="InterPro" id="IPR001453">
    <property type="entry name" value="MoaB/Mog_dom"/>
</dbReference>
<dbReference type="GO" id="GO:0005737">
    <property type="term" value="C:cytoplasm"/>
    <property type="evidence" value="ECO:0007669"/>
    <property type="project" value="TreeGrafter"/>
</dbReference>
<sequence length="441" mass="47899">MNLTHCKDLKHGAAGSELMEDVTGKGFREVKPINIVLREALALIKHTPNVTEVDLNNAVGRYLAEDVYSSIDAPPFNRSAVDGYAVRSIDTFGSSPTNPAVLRVKGYLPVGEDPGKYVVNQGEAVEIATGAPLPPGADAVVMYENTGRRGDYVEVYRPVAPMDNVSRIGEDVAKGELIFRRGTLIKPWDLGVLASMGVVKVRVYEPRVMLIVTGNELIEVEDALKGGLQPGKVINSTRFVLTAMLKSLGCTVDYLKLHDDEAVIRDHVARALIDHDAVVTTGGASVGKVDYTIRAVADLKPEYFNHGLAIRPGKPNSIAVKDGKPVFMLSGFPVASLTGFEVLVKPILLHMMNAVDEPRPRVKGVLTRRVATPINTRSFIRVRVYLGRDGRVYVEPLALTGSGVLTTLVKGNGILVVPENREGYDEGDEVEVELIRPIFTE</sequence>
<evidence type="ECO:0000259" key="3">
    <source>
        <dbReference type="SMART" id="SM00852"/>
    </source>
</evidence>
<dbReference type="Gene3D" id="3.90.105.10">
    <property type="entry name" value="Molybdopterin biosynthesis moea protein, domain 2"/>
    <property type="match status" value="1"/>
</dbReference>
<name>A8MDY5_CALMQ</name>
<dbReference type="HOGENOM" id="CLU_010186_7_2_2"/>
<comment type="pathway">
    <text evidence="1">Cofactor biosynthesis; molybdopterin biosynthesis.</text>
</comment>
<protein>
    <submittedName>
        <fullName evidence="4">Molybdenum cofactor synthesis domain</fullName>
    </submittedName>
</protein>
<dbReference type="Pfam" id="PF03453">
    <property type="entry name" value="MoeA_N"/>
    <property type="match status" value="1"/>
</dbReference>
<evidence type="ECO:0000313" key="5">
    <source>
        <dbReference type="Proteomes" id="UP000001137"/>
    </source>
</evidence>
<dbReference type="InterPro" id="IPR036135">
    <property type="entry name" value="MoeA_linker/N_sf"/>
</dbReference>
<dbReference type="SUPFAM" id="SSF63867">
    <property type="entry name" value="MoeA C-terminal domain-like"/>
    <property type="match status" value="1"/>
</dbReference>
<dbReference type="KEGG" id="cma:Cmaq_1164"/>
<keyword evidence="5" id="KW-1185">Reference proteome</keyword>
<dbReference type="InterPro" id="IPR005111">
    <property type="entry name" value="MoeA_C_domain_IV"/>
</dbReference>
<dbReference type="PANTHER" id="PTHR10192">
    <property type="entry name" value="MOLYBDOPTERIN BIOSYNTHESIS PROTEIN"/>
    <property type="match status" value="1"/>
</dbReference>
<dbReference type="Gene3D" id="2.40.340.10">
    <property type="entry name" value="MoeA, C-terminal, domain IV"/>
    <property type="match status" value="1"/>
</dbReference>
<dbReference type="InterPro" id="IPR008284">
    <property type="entry name" value="MoCF_biosynth_CS"/>
</dbReference>
<evidence type="ECO:0000256" key="2">
    <source>
        <dbReference type="ARBA" id="ARBA00023150"/>
    </source>
</evidence>
<dbReference type="Pfam" id="PF03454">
    <property type="entry name" value="MoeA_C"/>
    <property type="match status" value="1"/>
</dbReference>
<dbReference type="Gene3D" id="2.170.190.11">
    <property type="entry name" value="Molybdopterin biosynthesis moea protein, domain 3"/>
    <property type="match status" value="1"/>
</dbReference>
<dbReference type="Proteomes" id="UP000001137">
    <property type="component" value="Chromosome"/>
</dbReference>
<dbReference type="EMBL" id="CP000852">
    <property type="protein sequence ID" value="ABW01991.1"/>
    <property type="molecule type" value="Genomic_DNA"/>
</dbReference>
<dbReference type="eggNOG" id="arCOG00216">
    <property type="taxonomic scope" value="Archaea"/>
</dbReference>
<dbReference type="GO" id="GO:0006777">
    <property type="term" value="P:Mo-molybdopterin cofactor biosynthetic process"/>
    <property type="evidence" value="ECO:0007669"/>
    <property type="project" value="UniProtKB-KW"/>
</dbReference>
<dbReference type="GO" id="GO:0061599">
    <property type="term" value="F:molybdopterin molybdotransferase activity"/>
    <property type="evidence" value="ECO:0007669"/>
    <property type="project" value="TreeGrafter"/>
</dbReference>
<dbReference type="NCBIfam" id="NF045515">
    <property type="entry name" value="Glp_gephyrin"/>
    <property type="match status" value="1"/>
</dbReference>
<dbReference type="InterPro" id="IPR038987">
    <property type="entry name" value="MoeA-like"/>
</dbReference>
<gene>
    <name evidence="4" type="ordered locus">Cmaq_1164</name>
</gene>